<accession>A0A0R1PNN3</accession>
<feature type="domain" description="Topo IA-type catalytic" evidence="4">
    <location>
        <begin position="1"/>
        <end position="234"/>
    </location>
</feature>
<dbReference type="STRING" id="1423812.FD20_GL001820"/>
<dbReference type="GO" id="GO:0043597">
    <property type="term" value="C:cytoplasmic replication fork"/>
    <property type="evidence" value="ECO:0007669"/>
    <property type="project" value="TreeGrafter"/>
</dbReference>
<dbReference type="Gene3D" id="1.10.460.10">
    <property type="entry name" value="Topoisomerase I, domain 2"/>
    <property type="match status" value="1"/>
</dbReference>
<dbReference type="InterPro" id="IPR013497">
    <property type="entry name" value="Topo_IA_cen"/>
</dbReference>
<dbReference type="Gene3D" id="1.10.290.10">
    <property type="entry name" value="Topoisomerase I, domain 4"/>
    <property type="match status" value="1"/>
</dbReference>
<dbReference type="InterPro" id="IPR013825">
    <property type="entry name" value="Topo_IA_cen_sub2"/>
</dbReference>
<protein>
    <submittedName>
        <fullName evidence="5">Protein TrsI, topoisomerase 1A-like protein</fullName>
    </submittedName>
</protein>
<keyword evidence="3 5" id="KW-0413">Isomerase</keyword>
<dbReference type="EMBL" id="AZEG01000044">
    <property type="protein sequence ID" value="KRL33822.1"/>
    <property type="molecule type" value="Genomic_DNA"/>
</dbReference>
<dbReference type="SMART" id="SM00437">
    <property type="entry name" value="TOP1Ac"/>
    <property type="match status" value="1"/>
</dbReference>
<dbReference type="GO" id="GO:0006281">
    <property type="term" value="P:DNA repair"/>
    <property type="evidence" value="ECO:0007669"/>
    <property type="project" value="TreeGrafter"/>
</dbReference>
<dbReference type="AlphaFoldDB" id="A0A0R1PNN3"/>
<sequence length="234" mass="26783">MVYQRDQAIKNFKPEPYFELNAEILANQQKFVAKLDPYQRFKDETGLMTFMQAKHVQKGSQDGFIKDVQKQGKKRASPQLFSLSSLQSAMNKRYHASASQTLAAIQSLYEDKLLSYPRTDCTYITDEEFEYLVANLTKYLGLVSKPVALTNTTPNKRYVNGKKVEEHYAIIMTKVVPTKEKLASLPKLQQQVYDLVLGTRLVSFKNYLQEGQYNHLKTAVKGAFTVFPKSPTFV</sequence>
<dbReference type="PROSITE" id="PS00396">
    <property type="entry name" value="TOPO_IA_1"/>
    <property type="match status" value="1"/>
</dbReference>
<keyword evidence="6" id="KW-1185">Reference proteome</keyword>
<evidence type="ECO:0000256" key="1">
    <source>
        <dbReference type="ARBA" id="ARBA00023029"/>
    </source>
</evidence>
<dbReference type="InterPro" id="IPR023406">
    <property type="entry name" value="Topo_IA_AS"/>
</dbReference>
<name>A0A0R1PNN3_9LACO</name>
<comment type="caution">
    <text evidence="5">The sequence shown here is derived from an EMBL/GenBank/DDBJ whole genome shotgun (WGS) entry which is preliminary data.</text>
</comment>
<dbReference type="InterPro" id="IPR013826">
    <property type="entry name" value="Topo_IA_cen_sub3"/>
</dbReference>
<evidence type="ECO:0000256" key="2">
    <source>
        <dbReference type="ARBA" id="ARBA00023125"/>
    </source>
</evidence>
<evidence type="ECO:0000313" key="6">
    <source>
        <dbReference type="Proteomes" id="UP000051155"/>
    </source>
</evidence>
<dbReference type="InterPro" id="IPR000380">
    <property type="entry name" value="Topo_IA"/>
</dbReference>
<dbReference type="InterPro" id="IPR003602">
    <property type="entry name" value="Topo_IA_DNA-bd_dom"/>
</dbReference>
<dbReference type="InterPro" id="IPR013824">
    <property type="entry name" value="Topo_IA_cen_sub1"/>
</dbReference>
<proteinExistence type="predicted"/>
<dbReference type="PROSITE" id="PS52039">
    <property type="entry name" value="TOPO_IA_2"/>
    <property type="match status" value="1"/>
</dbReference>
<dbReference type="GO" id="GO:0006265">
    <property type="term" value="P:DNA topological change"/>
    <property type="evidence" value="ECO:0007669"/>
    <property type="project" value="InterPro"/>
</dbReference>
<dbReference type="GO" id="GO:0003917">
    <property type="term" value="F:DNA topoisomerase type I (single strand cut, ATP-independent) activity"/>
    <property type="evidence" value="ECO:0007669"/>
    <property type="project" value="InterPro"/>
</dbReference>
<evidence type="ECO:0000259" key="4">
    <source>
        <dbReference type="PROSITE" id="PS52039"/>
    </source>
</evidence>
<dbReference type="InterPro" id="IPR023405">
    <property type="entry name" value="Topo_IA_core_domain"/>
</dbReference>
<keyword evidence="2" id="KW-0238">DNA-binding</keyword>
<gene>
    <name evidence="5" type="ORF">FD20_GL001820</name>
</gene>
<dbReference type="SUPFAM" id="SSF56712">
    <property type="entry name" value="Prokaryotic type I DNA topoisomerase"/>
    <property type="match status" value="1"/>
</dbReference>
<dbReference type="Proteomes" id="UP000051155">
    <property type="component" value="Unassembled WGS sequence"/>
</dbReference>
<dbReference type="Pfam" id="PF01131">
    <property type="entry name" value="Topoisom_bac"/>
    <property type="match status" value="1"/>
</dbReference>
<reference evidence="5 6" key="1">
    <citation type="journal article" date="2015" name="Genome Announc.">
        <title>Expanding the biotechnology potential of lactobacilli through comparative genomics of 213 strains and associated genera.</title>
        <authorList>
            <person name="Sun Z."/>
            <person name="Harris H.M."/>
            <person name="McCann A."/>
            <person name="Guo C."/>
            <person name="Argimon S."/>
            <person name="Zhang W."/>
            <person name="Yang X."/>
            <person name="Jeffery I.B."/>
            <person name="Cooney J.C."/>
            <person name="Kagawa T.F."/>
            <person name="Liu W."/>
            <person name="Song Y."/>
            <person name="Salvetti E."/>
            <person name="Wrobel A."/>
            <person name="Rasinkangas P."/>
            <person name="Parkhill J."/>
            <person name="Rea M.C."/>
            <person name="O'Sullivan O."/>
            <person name="Ritari J."/>
            <person name="Douillard F.P."/>
            <person name="Paul Ross R."/>
            <person name="Yang R."/>
            <person name="Briner A.E."/>
            <person name="Felis G.E."/>
            <person name="de Vos W.M."/>
            <person name="Barrangou R."/>
            <person name="Klaenhammer T.R."/>
            <person name="Caufield P.W."/>
            <person name="Cui Y."/>
            <person name="Zhang H."/>
            <person name="O'Toole P.W."/>
        </authorList>
    </citation>
    <scope>NUCLEOTIDE SEQUENCE [LARGE SCALE GENOMIC DNA]</scope>
    <source>
        <strain evidence="5 6">DSM 19971</strain>
    </source>
</reference>
<dbReference type="Gene3D" id="2.70.20.10">
    <property type="entry name" value="Topoisomerase I, domain 3"/>
    <property type="match status" value="1"/>
</dbReference>
<dbReference type="PANTHER" id="PTHR11390">
    <property type="entry name" value="PROKARYOTIC DNA TOPOISOMERASE"/>
    <property type="match status" value="1"/>
</dbReference>
<dbReference type="PANTHER" id="PTHR11390:SF21">
    <property type="entry name" value="DNA TOPOISOMERASE 3-ALPHA"/>
    <property type="match status" value="1"/>
</dbReference>
<dbReference type="OrthoDB" id="9803554at2"/>
<keyword evidence="1" id="KW-0799">Topoisomerase</keyword>
<evidence type="ECO:0000256" key="3">
    <source>
        <dbReference type="ARBA" id="ARBA00023235"/>
    </source>
</evidence>
<dbReference type="GO" id="GO:0006310">
    <property type="term" value="P:DNA recombination"/>
    <property type="evidence" value="ECO:0007669"/>
    <property type="project" value="TreeGrafter"/>
</dbReference>
<organism evidence="5 6">
    <name type="scientific">Liquorilactobacillus uvarum DSM 19971</name>
    <dbReference type="NCBI Taxonomy" id="1423812"/>
    <lineage>
        <taxon>Bacteria</taxon>
        <taxon>Bacillati</taxon>
        <taxon>Bacillota</taxon>
        <taxon>Bacilli</taxon>
        <taxon>Lactobacillales</taxon>
        <taxon>Lactobacillaceae</taxon>
        <taxon>Liquorilactobacillus</taxon>
    </lineage>
</organism>
<evidence type="ECO:0000313" key="5">
    <source>
        <dbReference type="EMBL" id="KRL33822.1"/>
    </source>
</evidence>
<dbReference type="GO" id="GO:0003677">
    <property type="term" value="F:DNA binding"/>
    <property type="evidence" value="ECO:0007669"/>
    <property type="project" value="UniProtKB-KW"/>
</dbReference>